<comment type="similarity">
    <text evidence="1">Belongs to the bacterial solute-binding protein 5 family.</text>
</comment>
<dbReference type="Gene3D" id="3.40.190.10">
    <property type="entry name" value="Periplasmic binding protein-like II"/>
    <property type="match status" value="1"/>
</dbReference>
<dbReference type="PANTHER" id="PTHR30290">
    <property type="entry name" value="PERIPLASMIC BINDING COMPONENT OF ABC TRANSPORTER"/>
    <property type="match status" value="1"/>
</dbReference>
<evidence type="ECO:0000256" key="3">
    <source>
        <dbReference type="ARBA" id="ARBA00022729"/>
    </source>
</evidence>
<dbReference type="PROSITE" id="PS51318">
    <property type="entry name" value="TAT"/>
    <property type="match status" value="1"/>
</dbReference>
<dbReference type="PIRSF" id="PIRSF002741">
    <property type="entry name" value="MppA"/>
    <property type="match status" value="1"/>
</dbReference>
<dbReference type="GO" id="GO:0043190">
    <property type="term" value="C:ATP-binding cassette (ABC) transporter complex"/>
    <property type="evidence" value="ECO:0007669"/>
    <property type="project" value="InterPro"/>
</dbReference>
<dbReference type="Pfam" id="PF00496">
    <property type="entry name" value="SBP_bac_5"/>
    <property type="match status" value="1"/>
</dbReference>
<feature type="chain" id="PRO_5039006073" evidence="5">
    <location>
        <begin position="22"/>
        <end position="549"/>
    </location>
</feature>
<dbReference type="SUPFAM" id="SSF53850">
    <property type="entry name" value="Periplasmic binding protein-like II"/>
    <property type="match status" value="1"/>
</dbReference>
<feature type="compositionally biased region" description="Low complexity" evidence="4">
    <location>
        <begin position="27"/>
        <end position="41"/>
    </location>
</feature>
<accession>A0A7X0II54</accession>
<dbReference type="PROSITE" id="PS51257">
    <property type="entry name" value="PROKAR_LIPOPROTEIN"/>
    <property type="match status" value="1"/>
</dbReference>
<evidence type="ECO:0000256" key="1">
    <source>
        <dbReference type="ARBA" id="ARBA00005695"/>
    </source>
</evidence>
<dbReference type="PANTHER" id="PTHR30290:SF9">
    <property type="entry name" value="OLIGOPEPTIDE-BINDING PROTEIN APPA"/>
    <property type="match status" value="1"/>
</dbReference>
<dbReference type="InterPro" id="IPR000914">
    <property type="entry name" value="SBP_5_dom"/>
</dbReference>
<dbReference type="EMBL" id="JACHIU010000001">
    <property type="protein sequence ID" value="MBB6475373.1"/>
    <property type="molecule type" value="Genomic_DNA"/>
</dbReference>
<gene>
    <name evidence="7" type="ORF">BJ992_004804</name>
</gene>
<keyword evidence="2" id="KW-0813">Transport</keyword>
<dbReference type="GO" id="GO:0015833">
    <property type="term" value="P:peptide transport"/>
    <property type="evidence" value="ECO:0007669"/>
    <property type="project" value="TreeGrafter"/>
</dbReference>
<comment type="caution">
    <text evidence="7">The sequence shown here is derived from an EMBL/GenBank/DDBJ whole genome shotgun (WGS) entry which is preliminary data.</text>
</comment>
<dbReference type="GO" id="GO:1904680">
    <property type="term" value="F:peptide transmembrane transporter activity"/>
    <property type="evidence" value="ECO:0007669"/>
    <property type="project" value="TreeGrafter"/>
</dbReference>
<keyword evidence="3 5" id="KW-0732">Signal</keyword>
<organism evidence="7 8">
    <name type="scientific">Sphaerisporangium rubeum</name>
    <dbReference type="NCBI Taxonomy" id="321317"/>
    <lineage>
        <taxon>Bacteria</taxon>
        <taxon>Bacillati</taxon>
        <taxon>Actinomycetota</taxon>
        <taxon>Actinomycetes</taxon>
        <taxon>Streptosporangiales</taxon>
        <taxon>Streptosporangiaceae</taxon>
        <taxon>Sphaerisporangium</taxon>
    </lineage>
</organism>
<feature type="domain" description="Solute-binding protein family 5" evidence="6">
    <location>
        <begin position="89"/>
        <end position="452"/>
    </location>
</feature>
<dbReference type="Proteomes" id="UP000555564">
    <property type="component" value="Unassembled WGS sequence"/>
</dbReference>
<proteinExistence type="inferred from homology"/>
<dbReference type="Gene3D" id="3.10.105.10">
    <property type="entry name" value="Dipeptide-binding Protein, Domain 3"/>
    <property type="match status" value="1"/>
</dbReference>
<evidence type="ECO:0000256" key="4">
    <source>
        <dbReference type="SAM" id="MobiDB-lite"/>
    </source>
</evidence>
<dbReference type="CDD" id="cd08492">
    <property type="entry name" value="PBP2_NikA_DppA_OppA_like_15"/>
    <property type="match status" value="1"/>
</dbReference>
<dbReference type="AlphaFoldDB" id="A0A7X0II54"/>
<dbReference type="InterPro" id="IPR006311">
    <property type="entry name" value="TAT_signal"/>
</dbReference>
<dbReference type="InterPro" id="IPR039424">
    <property type="entry name" value="SBP_5"/>
</dbReference>
<feature type="region of interest" description="Disordered" evidence="4">
    <location>
        <begin position="27"/>
        <end position="55"/>
    </location>
</feature>
<evidence type="ECO:0000313" key="7">
    <source>
        <dbReference type="EMBL" id="MBB6475373.1"/>
    </source>
</evidence>
<dbReference type="RefSeq" id="WP_184984639.1">
    <property type="nucleotide sequence ID" value="NZ_BAAALO010000137.1"/>
</dbReference>
<protein>
    <submittedName>
        <fullName evidence="7">Peptide/nickel transport system substrate-binding protein</fullName>
    </submittedName>
</protein>
<feature type="signal peptide" evidence="5">
    <location>
        <begin position="1"/>
        <end position="21"/>
    </location>
</feature>
<evidence type="ECO:0000256" key="5">
    <source>
        <dbReference type="SAM" id="SignalP"/>
    </source>
</evidence>
<evidence type="ECO:0000313" key="8">
    <source>
        <dbReference type="Proteomes" id="UP000555564"/>
    </source>
</evidence>
<name>A0A7X0II54_9ACTN</name>
<keyword evidence="8" id="KW-1185">Reference proteome</keyword>
<sequence length="549" mass="58355">MSPRRTAVTAAVLSLLSLAVAACGSPAAPANPSGSGATGAAEPRAGGAVTHATGKEPDCWDPHASAQDVTAYLQRPVYDSLVYQAPDGKLSPWLATGWKVGADGKEYTFTLRQDVTFHDGGKLDAEAVKANFDHITAKKTQSQYAAGLLGPYEGITVSGPYEVKVRFSRPYVPFLQAASTTFLGIASPASLKAGADKLCAGQSVGSGPFKAGDYVRGQQRLYTRNPDYRWGPEATGRTGPAPLDSVKVRFIPEAATRVGALTSGQVDSADGIPATQKALIERDQRLSVLEGQVPGAVDAFYLNTKSPLFSDKRVREAFQRAIDLDALVKSVFQGANARAWSLLSPTTPDSYDASLEGTWPPDRALAERLLDEAGWTGRDAEGYRTKDGRRLSVVAPVYGEASTFSQAVQGDLKKVGIHFDLKASTDATEVSTMLDEGRYDVVELSWARADGDILSHFFFSTESSVGGGHNFAKVADPEVDKWLTGAQTTGEPAERAALYAKVQKWALDNAAAVPAYVTTQTVGFSKKVHGLRLNIASWPEFAAASVEAS</sequence>
<evidence type="ECO:0000259" key="6">
    <source>
        <dbReference type="Pfam" id="PF00496"/>
    </source>
</evidence>
<evidence type="ECO:0000256" key="2">
    <source>
        <dbReference type="ARBA" id="ARBA00022448"/>
    </source>
</evidence>
<dbReference type="GO" id="GO:0042597">
    <property type="term" value="C:periplasmic space"/>
    <property type="evidence" value="ECO:0007669"/>
    <property type="project" value="UniProtKB-ARBA"/>
</dbReference>
<reference evidence="7 8" key="1">
    <citation type="submission" date="2020-08" db="EMBL/GenBank/DDBJ databases">
        <title>Sequencing the genomes of 1000 actinobacteria strains.</title>
        <authorList>
            <person name="Klenk H.-P."/>
        </authorList>
    </citation>
    <scope>NUCLEOTIDE SEQUENCE [LARGE SCALE GENOMIC DNA]</scope>
    <source>
        <strain evidence="7 8">DSM 44936</strain>
    </source>
</reference>
<dbReference type="InterPro" id="IPR030678">
    <property type="entry name" value="Peptide/Ni-bd"/>
</dbReference>